<dbReference type="RefSeq" id="WP_070236942.1">
    <property type="nucleotide sequence ID" value="NZ_CP017478.1"/>
</dbReference>
<protein>
    <recommendedName>
        <fullName evidence="3">Lipoprotein</fullName>
    </recommendedName>
</protein>
<dbReference type="AlphaFoldDB" id="A0A1D8P877"/>
<keyword evidence="2" id="KW-1185">Reference proteome</keyword>
<reference evidence="1 2" key="1">
    <citation type="submission" date="2016-10" db="EMBL/GenBank/DDBJ databases">
        <title>Lutibacter sp. LPB0138, isolated from marine gastropod.</title>
        <authorList>
            <person name="Kim E."/>
            <person name="Yi H."/>
        </authorList>
    </citation>
    <scope>NUCLEOTIDE SEQUENCE [LARGE SCALE GENOMIC DNA]</scope>
    <source>
        <strain evidence="1 2">LPB0138</strain>
    </source>
</reference>
<sequence>MNKKIILTFVCFAFACTTIKAETYISNIDGTIIVFKESINCKNIKKIPKTYTCKGIIEFPDGNGIIGWRKWIKQEYAKNTSYLNIKRGKIKVINNQKTLYYKKWPFGKKIIVGLLKS</sequence>
<gene>
    <name evidence="1" type="ORF">LPB138_08850</name>
</gene>
<accession>A0A1D8P877</accession>
<evidence type="ECO:0000313" key="2">
    <source>
        <dbReference type="Proteomes" id="UP000176050"/>
    </source>
</evidence>
<evidence type="ECO:0000313" key="1">
    <source>
        <dbReference type="EMBL" id="AOW20778.1"/>
    </source>
</evidence>
<dbReference type="KEGG" id="lul:LPB138_08850"/>
<evidence type="ECO:0008006" key="3">
    <source>
        <dbReference type="Google" id="ProtNLM"/>
    </source>
</evidence>
<organism evidence="1 2">
    <name type="scientific">Urechidicola croceus</name>
    <dbReference type="NCBI Taxonomy" id="1850246"/>
    <lineage>
        <taxon>Bacteria</taxon>
        <taxon>Pseudomonadati</taxon>
        <taxon>Bacteroidota</taxon>
        <taxon>Flavobacteriia</taxon>
        <taxon>Flavobacteriales</taxon>
        <taxon>Flavobacteriaceae</taxon>
        <taxon>Urechidicola</taxon>
    </lineage>
</organism>
<dbReference type="STRING" id="1850246.LPB138_08850"/>
<dbReference type="PROSITE" id="PS51257">
    <property type="entry name" value="PROKAR_LIPOPROTEIN"/>
    <property type="match status" value="1"/>
</dbReference>
<proteinExistence type="predicted"/>
<dbReference type="EMBL" id="CP017478">
    <property type="protein sequence ID" value="AOW20778.1"/>
    <property type="molecule type" value="Genomic_DNA"/>
</dbReference>
<dbReference type="Proteomes" id="UP000176050">
    <property type="component" value="Chromosome"/>
</dbReference>
<name>A0A1D8P877_9FLAO</name>